<reference evidence="1" key="1">
    <citation type="journal article" date="2015" name="Nature">
        <title>Complex archaea that bridge the gap between prokaryotes and eukaryotes.</title>
        <authorList>
            <person name="Spang A."/>
            <person name="Saw J.H."/>
            <person name="Jorgensen S.L."/>
            <person name="Zaremba-Niedzwiedzka K."/>
            <person name="Martijn J."/>
            <person name="Lind A.E."/>
            <person name="van Eijk R."/>
            <person name="Schleper C."/>
            <person name="Guy L."/>
            <person name="Ettema T.J."/>
        </authorList>
    </citation>
    <scope>NUCLEOTIDE SEQUENCE</scope>
</reference>
<sequence>QTIECLWISPKAMDGARVVQEPLGI</sequence>
<accession>A0A0F8Z6G4</accession>
<comment type="caution">
    <text evidence="1">The sequence shown here is derived from an EMBL/GenBank/DDBJ whole genome shotgun (WGS) entry which is preliminary data.</text>
</comment>
<organism evidence="1">
    <name type="scientific">marine sediment metagenome</name>
    <dbReference type="NCBI Taxonomy" id="412755"/>
    <lineage>
        <taxon>unclassified sequences</taxon>
        <taxon>metagenomes</taxon>
        <taxon>ecological metagenomes</taxon>
    </lineage>
</organism>
<evidence type="ECO:0000313" key="1">
    <source>
        <dbReference type="EMBL" id="KKK81595.1"/>
    </source>
</evidence>
<dbReference type="AlphaFoldDB" id="A0A0F8Z6G4"/>
<gene>
    <name evidence="1" type="ORF">LCGC14_2811900</name>
</gene>
<protein>
    <submittedName>
        <fullName evidence="1">Uncharacterized protein</fullName>
    </submittedName>
</protein>
<name>A0A0F8Z6G4_9ZZZZ</name>
<dbReference type="EMBL" id="LAZR01053052">
    <property type="protein sequence ID" value="KKK81595.1"/>
    <property type="molecule type" value="Genomic_DNA"/>
</dbReference>
<feature type="non-terminal residue" evidence="1">
    <location>
        <position position="1"/>
    </location>
</feature>
<proteinExistence type="predicted"/>